<dbReference type="InterPro" id="IPR029710">
    <property type="entry name" value="LIG4"/>
</dbReference>
<sequence length="314" mass="36775">MELDKPIQPMEPIKTDKLPTNEKWVYQIKWDGIRIITFYDGHKLYFHTKKGFQRSSQYPELSKLHKFVNNDKWVLDGEVIVQTDEKEGGDFYNILKRDRTKKPSKDLLKNLSIRYKIFDLLYLHDSWLTNQNWHERMTILSNLLTSNDLYHPVKYTAKGKELFEYTKEHNLEGVIAKNMFSKYVPGKDHNSWYKIKHSETINAVLGGVVMNGNNIKSLLLGKQKDNTLLYIGRASTGLSQKELNELSKYARKNHITSSPFSDYPNNRPYNELFSKGSKNSQIFYLPPKLTVKVKFSEWTSDYTLRHPVVLGFVV</sequence>
<keyword evidence="6" id="KW-1185">Reference proteome</keyword>
<dbReference type="Pfam" id="PF04679">
    <property type="entry name" value="DNA_ligase_A_C"/>
    <property type="match status" value="1"/>
</dbReference>
<dbReference type="GO" id="GO:0006310">
    <property type="term" value="P:DNA recombination"/>
    <property type="evidence" value="ECO:0007669"/>
    <property type="project" value="InterPro"/>
</dbReference>
<dbReference type="Proteomes" id="UP000214588">
    <property type="component" value="Unassembled WGS sequence"/>
</dbReference>
<dbReference type="RefSeq" id="WP_089022865.1">
    <property type="nucleotide sequence ID" value="NZ_NIQC01000004.1"/>
</dbReference>
<dbReference type="Pfam" id="PF01068">
    <property type="entry name" value="DNA_ligase_A_M"/>
    <property type="match status" value="1"/>
</dbReference>
<dbReference type="PANTHER" id="PTHR45997">
    <property type="entry name" value="DNA LIGASE 4"/>
    <property type="match status" value="1"/>
</dbReference>
<evidence type="ECO:0000313" key="6">
    <source>
        <dbReference type="Proteomes" id="UP000214588"/>
    </source>
</evidence>
<evidence type="ECO:0000256" key="3">
    <source>
        <dbReference type="ARBA" id="ARBA00034003"/>
    </source>
</evidence>
<dbReference type="EMBL" id="NIQC01000004">
    <property type="protein sequence ID" value="OWZ84535.1"/>
    <property type="molecule type" value="Genomic_DNA"/>
</dbReference>
<accession>A0A226C012</accession>
<dbReference type="GO" id="GO:0006297">
    <property type="term" value="P:nucleotide-excision repair, DNA gap filling"/>
    <property type="evidence" value="ECO:0007669"/>
    <property type="project" value="TreeGrafter"/>
</dbReference>
<evidence type="ECO:0000313" key="5">
    <source>
        <dbReference type="EMBL" id="OWZ84535.1"/>
    </source>
</evidence>
<dbReference type="InterPro" id="IPR012309">
    <property type="entry name" value="DNA_ligase_ATP-dep_C"/>
</dbReference>
<keyword evidence="2" id="KW-0436">Ligase</keyword>
<name>A0A226C012_9FIRM</name>
<gene>
    <name evidence="5" type="ORF">CDO51_03280</name>
</gene>
<dbReference type="OrthoDB" id="9802472at2"/>
<dbReference type="InterPro" id="IPR012340">
    <property type="entry name" value="NA-bd_OB-fold"/>
</dbReference>
<proteinExistence type="predicted"/>
<feature type="domain" description="ATP-dependent DNA ligase family profile" evidence="4">
    <location>
        <begin position="117"/>
        <end position="237"/>
    </location>
</feature>
<dbReference type="CDD" id="cd07971">
    <property type="entry name" value="OBF_DNA_ligase_LigD"/>
    <property type="match status" value="1"/>
</dbReference>
<dbReference type="PANTHER" id="PTHR45997:SF1">
    <property type="entry name" value="DNA LIGASE 4"/>
    <property type="match status" value="1"/>
</dbReference>
<dbReference type="Gene3D" id="2.40.50.140">
    <property type="entry name" value="Nucleic acid-binding proteins"/>
    <property type="match status" value="1"/>
</dbReference>
<dbReference type="AlphaFoldDB" id="A0A226C012"/>
<dbReference type="GO" id="GO:0005524">
    <property type="term" value="F:ATP binding"/>
    <property type="evidence" value="ECO:0007669"/>
    <property type="project" value="InterPro"/>
</dbReference>
<dbReference type="GO" id="GO:0006303">
    <property type="term" value="P:double-strand break repair via nonhomologous end joining"/>
    <property type="evidence" value="ECO:0007669"/>
    <property type="project" value="TreeGrafter"/>
</dbReference>
<dbReference type="EC" id="6.5.1.1" evidence="1"/>
<dbReference type="Gene3D" id="3.30.470.30">
    <property type="entry name" value="DNA ligase/mRNA capping enzyme"/>
    <property type="match status" value="1"/>
</dbReference>
<protein>
    <recommendedName>
        <fullName evidence="1">DNA ligase (ATP)</fullName>
        <ecNumber evidence="1">6.5.1.1</ecNumber>
    </recommendedName>
</protein>
<organism evidence="5 6">
    <name type="scientific">Natranaerobius trueperi</name>
    <dbReference type="NCBI Taxonomy" id="759412"/>
    <lineage>
        <taxon>Bacteria</taxon>
        <taxon>Bacillati</taxon>
        <taxon>Bacillota</taxon>
        <taxon>Clostridia</taxon>
        <taxon>Natranaerobiales</taxon>
        <taxon>Natranaerobiaceae</taxon>
        <taxon>Natranaerobius</taxon>
    </lineage>
</organism>
<dbReference type="Gene3D" id="3.30.1490.70">
    <property type="match status" value="1"/>
</dbReference>
<dbReference type="InterPro" id="IPR012310">
    <property type="entry name" value="DNA_ligase_ATP-dep_cent"/>
</dbReference>
<reference evidence="5 6" key="1">
    <citation type="submission" date="2017-06" db="EMBL/GenBank/DDBJ databases">
        <title>Draft Genome Sequence of Natranaerobius trueperi halophilic, alkalithermophilic bacteria from soda lakes.</title>
        <authorList>
            <person name="Zhao B."/>
        </authorList>
    </citation>
    <scope>NUCLEOTIDE SEQUENCE [LARGE SCALE GENOMIC DNA]</scope>
    <source>
        <strain evidence="5 6">DSM 18760</strain>
    </source>
</reference>
<dbReference type="SUPFAM" id="SSF50249">
    <property type="entry name" value="Nucleic acid-binding proteins"/>
    <property type="match status" value="1"/>
</dbReference>
<evidence type="ECO:0000256" key="1">
    <source>
        <dbReference type="ARBA" id="ARBA00012727"/>
    </source>
</evidence>
<evidence type="ECO:0000256" key="2">
    <source>
        <dbReference type="ARBA" id="ARBA00022598"/>
    </source>
</evidence>
<dbReference type="SUPFAM" id="SSF56091">
    <property type="entry name" value="DNA ligase/mRNA capping enzyme, catalytic domain"/>
    <property type="match status" value="1"/>
</dbReference>
<comment type="catalytic activity">
    <reaction evidence="3">
        <text>ATP + (deoxyribonucleotide)n-3'-hydroxyl + 5'-phospho-(deoxyribonucleotide)m = (deoxyribonucleotide)n+m + AMP + diphosphate.</text>
        <dbReference type="EC" id="6.5.1.1"/>
    </reaction>
</comment>
<comment type="caution">
    <text evidence="5">The sequence shown here is derived from an EMBL/GenBank/DDBJ whole genome shotgun (WGS) entry which is preliminary data.</text>
</comment>
<dbReference type="GO" id="GO:0003910">
    <property type="term" value="F:DNA ligase (ATP) activity"/>
    <property type="evidence" value="ECO:0007669"/>
    <property type="project" value="UniProtKB-EC"/>
</dbReference>
<dbReference type="GO" id="GO:0003677">
    <property type="term" value="F:DNA binding"/>
    <property type="evidence" value="ECO:0007669"/>
    <property type="project" value="InterPro"/>
</dbReference>
<evidence type="ECO:0000259" key="4">
    <source>
        <dbReference type="PROSITE" id="PS50160"/>
    </source>
</evidence>
<dbReference type="PROSITE" id="PS50160">
    <property type="entry name" value="DNA_LIGASE_A3"/>
    <property type="match status" value="1"/>
</dbReference>